<dbReference type="EMBL" id="GL832973">
    <property type="protein sequence ID" value="EGD75802.1"/>
    <property type="molecule type" value="Genomic_DNA"/>
</dbReference>
<gene>
    <name evidence="3" type="ORF">PTSG_07920</name>
</gene>
<dbReference type="AlphaFoldDB" id="F2UGQ2"/>
<protein>
    <recommendedName>
        <fullName evidence="2">Endo-beta-1,2-glucanase SGL domain-containing protein</fullName>
    </recommendedName>
</protein>
<keyword evidence="1" id="KW-0732">Signal</keyword>
<dbReference type="eggNOG" id="ENOG502R4GJ">
    <property type="taxonomic scope" value="Eukaryota"/>
</dbReference>
<organism evidence="4">
    <name type="scientific">Salpingoeca rosetta (strain ATCC 50818 / BSB-021)</name>
    <dbReference type="NCBI Taxonomy" id="946362"/>
    <lineage>
        <taxon>Eukaryota</taxon>
        <taxon>Choanoflagellata</taxon>
        <taxon>Craspedida</taxon>
        <taxon>Salpingoecidae</taxon>
        <taxon>Salpingoeca</taxon>
    </lineage>
</organism>
<dbReference type="RefSeq" id="XP_004991723.1">
    <property type="nucleotide sequence ID" value="XM_004991666.1"/>
</dbReference>
<dbReference type="GeneID" id="16072283"/>
<accession>F2UGQ2</accession>
<dbReference type="OrthoDB" id="9981847at2759"/>
<dbReference type="Pfam" id="PF26157">
    <property type="entry name" value="SGL_GH162"/>
    <property type="match status" value="1"/>
</dbReference>
<evidence type="ECO:0000256" key="1">
    <source>
        <dbReference type="SAM" id="SignalP"/>
    </source>
</evidence>
<feature type="signal peptide" evidence="1">
    <location>
        <begin position="1"/>
        <end position="32"/>
    </location>
</feature>
<reference evidence="3" key="1">
    <citation type="submission" date="2009-08" db="EMBL/GenBank/DDBJ databases">
        <title>Annotation of Salpingoeca rosetta.</title>
        <authorList>
            <consortium name="The Broad Institute Genome Sequencing Platform"/>
            <person name="Russ C."/>
            <person name="Cuomo C."/>
            <person name="Burger G."/>
            <person name="Gray M.W."/>
            <person name="Holland P.W.H."/>
            <person name="King N."/>
            <person name="Lang F.B.F."/>
            <person name="Roger A.J."/>
            <person name="Ruiz-Trillo I."/>
            <person name="Young S.K."/>
            <person name="Zeng Q."/>
            <person name="Gargeya S."/>
            <person name="Alvarado L."/>
            <person name="Berlin A."/>
            <person name="Chapman S.B."/>
            <person name="Chen Z."/>
            <person name="Freedman E."/>
            <person name="Gellesch M."/>
            <person name="Goldberg J."/>
            <person name="Griggs A."/>
            <person name="Gujja S."/>
            <person name="Heilman E."/>
            <person name="Heiman D."/>
            <person name="Howarth C."/>
            <person name="Mehta T."/>
            <person name="Neiman D."/>
            <person name="Pearson M."/>
            <person name="Roberts A."/>
            <person name="Saif S."/>
            <person name="Shea T."/>
            <person name="Shenoy N."/>
            <person name="Sisk P."/>
            <person name="Stolte C."/>
            <person name="Sykes S."/>
            <person name="White J."/>
            <person name="Yandava C."/>
            <person name="Haas B."/>
            <person name="Nusbaum C."/>
            <person name="Birren B."/>
        </authorList>
    </citation>
    <scope>NUCLEOTIDE SEQUENCE [LARGE SCALE GENOMIC DNA]</scope>
    <source>
        <strain evidence="3">ATCC 50818</strain>
    </source>
</reference>
<feature type="chain" id="PRO_5003291076" description="Endo-beta-1,2-glucanase SGL domain-containing protein" evidence="1">
    <location>
        <begin position="33"/>
        <end position="579"/>
    </location>
</feature>
<dbReference type="KEGG" id="sre:PTSG_07920"/>
<dbReference type="InterPro" id="IPR058773">
    <property type="entry name" value="SGL_GH162"/>
</dbReference>
<evidence type="ECO:0000313" key="4">
    <source>
        <dbReference type="Proteomes" id="UP000007799"/>
    </source>
</evidence>
<evidence type="ECO:0000259" key="2">
    <source>
        <dbReference type="Pfam" id="PF26157"/>
    </source>
</evidence>
<dbReference type="InParanoid" id="F2UGQ2"/>
<keyword evidence="4" id="KW-1185">Reference proteome</keyword>
<proteinExistence type="predicted"/>
<dbReference type="OMA" id="ERVRTCN"/>
<dbReference type="Proteomes" id="UP000007799">
    <property type="component" value="Unassembled WGS sequence"/>
</dbReference>
<sequence>MAGRTTLLAGMLVVVLLVVLLLVVLVAPPALASSSSSPSPSSWQCCDDGAKATLEQERHEALDGMRGDAAAAVPWCNFAQKYTTSELVNDAGRREQFIKDVMHAEGKFHQSGIAYHPVTAMTFDGHLIDYASGKLYPGGLHNFSSGAKDAQHLSILALGLDGQPRALAYLNSTLKQPVSIQDIQLHAMHLIDLKLTALEKWNASFPGYGGYLPWFSHTTNGDLVPAPGWSNPYRVPALDNGEFYWGLYAVEVALSTSSLPGAAPLAARCRRYLRLLQDNAATIFLTHDGKTRWVSEIVDVTTVPTRSNYRGSGDYGDPFEGELFTWVLYWHAPWSKLNLSRDDLFLHKHSSLQAVNFTTSTGQPITVQRGFWFSSHEQWKLLMLPYLHLQRVARVFANCERARTVNSAEKRIPGLYACINDVTNGSEAIPDYISYTGIPSIAMENSTMWRYDVVTPYAAFPTTLINETVGAAWYHTMLLPNRMQGPYGSTEAININGTEISPLLTWDAKSLTPLAFMGGVADVVAKGLRRDNLYSSFLNVTSSYYASAFATPLSGEHVPFALPTATAPTTPLSPFTACR</sequence>
<name>F2UGQ2_SALR5</name>
<evidence type="ECO:0000313" key="3">
    <source>
        <dbReference type="EMBL" id="EGD75802.1"/>
    </source>
</evidence>
<feature type="domain" description="Endo-beta-1,2-glucanase SGL" evidence="2">
    <location>
        <begin position="121"/>
        <end position="579"/>
    </location>
</feature>